<dbReference type="RefSeq" id="WP_216965726.1">
    <property type="nucleotide sequence ID" value="NZ_JAHOPB010000002.1"/>
</dbReference>
<evidence type="ECO:0000256" key="3">
    <source>
        <dbReference type="ARBA" id="ARBA00022692"/>
    </source>
</evidence>
<feature type="transmembrane region" description="Helical" evidence="6">
    <location>
        <begin position="30"/>
        <end position="57"/>
    </location>
</feature>
<evidence type="ECO:0000256" key="2">
    <source>
        <dbReference type="ARBA" id="ARBA00022475"/>
    </source>
</evidence>
<keyword evidence="3 6" id="KW-0812">Transmembrane</keyword>
<feature type="transmembrane region" description="Helical" evidence="6">
    <location>
        <begin position="241"/>
        <end position="269"/>
    </location>
</feature>
<evidence type="ECO:0000256" key="5">
    <source>
        <dbReference type="ARBA" id="ARBA00023136"/>
    </source>
</evidence>
<dbReference type="InterPro" id="IPR043428">
    <property type="entry name" value="LivM-like"/>
</dbReference>
<feature type="transmembrane region" description="Helical" evidence="6">
    <location>
        <begin position="157"/>
        <end position="176"/>
    </location>
</feature>
<evidence type="ECO:0000313" key="8">
    <source>
        <dbReference type="Proteomes" id="UP000727907"/>
    </source>
</evidence>
<keyword evidence="2" id="KW-1003">Cell membrane</keyword>
<dbReference type="Pfam" id="PF02653">
    <property type="entry name" value="BPD_transp_2"/>
    <property type="match status" value="1"/>
</dbReference>
<evidence type="ECO:0000256" key="4">
    <source>
        <dbReference type="ARBA" id="ARBA00022989"/>
    </source>
</evidence>
<name>A0ABS6IQU9_9HYPH</name>
<keyword evidence="8" id="KW-1185">Reference proteome</keyword>
<organism evidence="7 8">
    <name type="scientific">Reyranella humidisoli</name>
    <dbReference type="NCBI Taxonomy" id="2849149"/>
    <lineage>
        <taxon>Bacteria</taxon>
        <taxon>Pseudomonadati</taxon>
        <taxon>Pseudomonadota</taxon>
        <taxon>Alphaproteobacteria</taxon>
        <taxon>Hyphomicrobiales</taxon>
        <taxon>Reyranellaceae</taxon>
        <taxon>Reyranella</taxon>
    </lineage>
</organism>
<feature type="transmembrane region" description="Helical" evidence="6">
    <location>
        <begin position="281"/>
        <end position="302"/>
    </location>
</feature>
<dbReference type="CDD" id="cd06581">
    <property type="entry name" value="TM_PBP1_LivM_like"/>
    <property type="match status" value="1"/>
</dbReference>
<dbReference type="PANTHER" id="PTHR30482">
    <property type="entry name" value="HIGH-AFFINITY BRANCHED-CHAIN AMINO ACID TRANSPORT SYSTEM PERMEASE"/>
    <property type="match status" value="1"/>
</dbReference>
<proteinExistence type="predicted"/>
<sequence>MKPRTLPWLALGLVVWAALPFVVPRYMADLLVFTGIYTVAGLGIGLLLGHCGIVNLAQATFYGLGAYASAYCTVMMGLPSIVGFIVGAVISMALAYVIGRPILRLTGYFLALGTLALSAIASALFFEWDWLTGGTLGIGGIPKLDLFGFLLDRPSRYYFFVWIVAFACMAVAHNLVDSRTGLMLRAMRDSSTAAAALSIDLQSLRTRVFVVCALFGSLAGSLFAHHASFVSTQSFTVDRSISFLLIPVIGGATSIPGIVVGALFVTFLPELLSKLGDIHQILFGLALVAVVVLMPEGLVGAFGKLRTRLAKRGSGNG</sequence>
<comment type="caution">
    <text evidence="7">The sequence shown here is derived from an EMBL/GenBank/DDBJ whole genome shotgun (WGS) entry which is preliminary data.</text>
</comment>
<reference evidence="7 8" key="1">
    <citation type="submission" date="2021-06" db="EMBL/GenBank/DDBJ databases">
        <authorList>
            <person name="Lee D.H."/>
        </authorList>
    </citation>
    <scope>NUCLEOTIDE SEQUENCE [LARGE SCALE GENOMIC DNA]</scope>
    <source>
        <strain evidence="7 8">MMS21-HV4-11</strain>
    </source>
</reference>
<evidence type="ECO:0000256" key="6">
    <source>
        <dbReference type="SAM" id="Phobius"/>
    </source>
</evidence>
<keyword evidence="5 6" id="KW-0472">Membrane</keyword>
<dbReference type="PANTHER" id="PTHR30482:SF18">
    <property type="entry name" value="BRANCHED AMINO ACID TRANSPORT SYSTEM PERMEASE"/>
    <property type="match status" value="1"/>
</dbReference>
<comment type="subcellular location">
    <subcellularLocation>
        <location evidence="1">Cell membrane</location>
        <topology evidence="1">Multi-pass membrane protein</topology>
    </subcellularLocation>
</comment>
<keyword evidence="4 6" id="KW-1133">Transmembrane helix</keyword>
<dbReference type="Proteomes" id="UP000727907">
    <property type="component" value="Unassembled WGS sequence"/>
</dbReference>
<dbReference type="InterPro" id="IPR001851">
    <property type="entry name" value="ABC_transp_permease"/>
</dbReference>
<protein>
    <submittedName>
        <fullName evidence="7">Branched-chain amino acid ABC transporter permease</fullName>
    </submittedName>
</protein>
<dbReference type="EMBL" id="JAHOPB010000002">
    <property type="protein sequence ID" value="MBU8876718.1"/>
    <property type="molecule type" value="Genomic_DNA"/>
</dbReference>
<feature type="transmembrane region" description="Helical" evidence="6">
    <location>
        <begin position="77"/>
        <end position="98"/>
    </location>
</feature>
<accession>A0ABS6IQU9</accession>
<evidence type="ECO:0000256" key="1">
    <source>
        <dbReference type="ARBA" id="ARBA00004651"/>
    </source>
</evidence>
<evidence type="ECO:0000313" key="7">
    <source>
        <dbReference type="EMBL" id="MBU8876718.1"/>
    </source>
</evidence>
<gene>
    <name evidence="7" type="ORF">KQ910_23285</name>
</gene>
<feature type="transmembrane region" description="Helical" evidence="6">
    <location>
        <begin position="208"/>
        <end position="229"/>
    </location>
</feature>
<feature type="transmembrane region" description="Helical" evidence="6">
    <location>
        <begin position="6"/>
        <end position="23"/>
    </location>
</feature>
<feature type="transmembrane region" description="Helical" evidence="6">
    <location>
        <begin position="105"/>
        <end position="126"/>
    </location>
</feature>